<accession>A0ABU9U055</accession>
<name>A0ABU9U055_9GAMM</name>
<dbReference type="Pfam" id="PF08239">
    <property type="entry name" value="SH3_3"/>
    <property type="match status" value="1"/>
</dbReference>
<sequence>MYNLDGLTEIQSASGYLPAIVQQNVNVRTSPNRSSNKLGLLAGGTTVQAEFSLDSDWAKVYFDNQNAYIHKSALIKQQYKADIHYSIKSNESAVFSMSGWHYPHLPGSYFLNYQSNKFGHASFGPLAGSGISEIDTKLFKIKHPDTNAYLITTHISGSRSYYTSYLAIVNKLKLTVFQLPTHTTTDQINYSIEDGRLAFTGKSFHSCCDYDALTANINLETLSYTATQQTYTLNDNGETKAPAPENIPLTINEIKLAKSTGL</sequence>
<dbReference type="InterPro" id="IPR003646">
    <property type="entry name" value="SH3-like_bac-type"/>
</dbReference>
<feature type="domain" description="SH3b" evidence="1">
    <location>
        <begin position="24"/>
        <end position="74"/>
    </location>
</feature>
<proteinExistence type="predicted"/>
<keyword evidence="3" id="KW-1185">Reference proteome</keyword>
<organism evidence="2 3">
    <name type="scientific">Pseudoalteromonas neustonica</name>
    <dbReference type="NCBI Taxonomy" id="1840331"/>
    <lineage>
        <taxon>Bacteria</taxon>
        <taxon>Pseudomonadati</taxon>
        <taxon>Pseudomonadota</taxon>
        <taxon>Gammaproteobacteria</taxon>
        <taxon>Alteromonadales</taxon>
        <taxon>Pseudoalteromonadaceae</taxon>
        <taxon>Pseudoalteromonas</taxon>
    </lineage>
</organism>
<dbReference type="Proteomes" id="UP001388366">
    <property type="component" value="Unassembled WGS sequence"/>
</dbReference>
<evidence type="ECO:0000313" key="2">
    <source>
        <dbReference type="EMBL" id="MEM5550426.1"/>
    </source>
</evidence>
<gene>
    <name evidence="2" type="ORF">WNY63_06760</name>
</gene>
<reference evidence="2 3" key="1">
    <citation type="submission" date="2024-03" db="EMBL/GenBank/DDBJ databases">
        <title>Community enrichment and isolation of bacterial strains for fucoidan degradation.</title>
        <authorList>
            <person name="Sichert A."/>
        </authorList>
    </citation>
    <scope>NUCLEOTIDE SEQUENCE [LARGE SCALE GENOMIC DNA]</scope>
    <source>
        <strain evidence="2 3">AS81</strain>
    </source>
</reference>
<dbReference type="Gene3D" id="2.30.30.40">
    <property type="entry name" value="SH3 Domains"/>
    <property type="match status" value="1"/>
</dbReference>
<dbReference type="RefSeq" id="WP_170172890.1">
    <property type="nucleotide sequence ID" value="NZ_JBBMQU010000008.1"/>
</dbReference>
<comment type="caution">
    <text evidence="2">The sequence shown here is derived from an EMBL/GenBank/DDBJ whole genome shotgun (WGS) entry which is preliminary data.</text>
</comment>
<evidence type="ECO:0000313" key="3">
    <source>
        <dbReference type="Proteomes" id="UP001388366"/>
    </source>
</evidence>
<evidence type="ECO:0000259" key="1">
    <source>
        <dbReference type="Pfam" id="PF08239"/>
    </source>
</evidence>
<protein>
    <submittedName>
        <fullName evidence="2">SH3 domain-containing protein</fullName>
    </submittedName>
</protein>
<dbReference type="EMBL" id="JBBMQU010000008">
    <property type="protein sequence ID" value="MEM5550426.1"/>
    <property type="molecule type" value="Genomic_DNA"/>
</dbReference>